<sequence length="70" mass="7224">MSLSPLGHAIFYASESQNDNASSRRAYAVAAAAELVAAKLNGGSVSGNARDYSEHLSAIADSIQEALKKA</sequence>
<organism evidence="1 2">
    <name type="scientific">Pseudomonas panipatensis</name>
    <dbReference type="NCBI Taxonomy" id="428992"/>
    <lineage>
        <taxon>Bacteria</taxon>
        <taxon>Pseudomonadati</taxon>
        <taxon>Pseudomonadota</taxon>
        <taxon>Gammaproteobacteria</taxon>
        <taxon>Pseudomonadales</taxon>
        <taxon>Pseudomonadaceae</taxon>
        <taxon>Pseudomonas</taxon>
    </lineage>
</organism>
<protein>
    <submittedName>
        <fullName evidence="1">Uncharacterized protein</fullName>
    </submittedName>
</protein>
<proteinExistence type="predicted"/>
<dbReference type="STRING" id="428992.SAMN05216272_111125"/>
<keyword evidence="2" id="KW-1185">Reference proteome</keyword>
<gene>
    <name evidence="1" type="ORF">SAMN05216272_111125</name>
</gene>
<dbReference type="Proteomes" id="UP000199636">
    <property type="component" value="Unassembled WGS sequence"/>
</dbReference>
<evidence type="ECO:0000313" key="1">
    <source>
        <dbReference type="EMBL" id="SDI54474.1"/>
    </source>
</evidence>
<dbReference type="RefSeq" id="WP_139199109.1">
    <property type="nucleotide sequence ID" value="NZ_FNDS01000011.1"/>
</dbReference>
<dbReference type="AlphaFoldDB" id="A0A1G8LFK1"/>
<name>A0A1G8LFK1_9PSED</name>
<reference evidence="2" key="1">
    <citation type="submission" date="2016-10" db="EMBL/GenBank/DDBJ databases">
        <authorList>
            <person name="Varghese N."/>
            <person name="Submissions S."/>
        </authorList>
    </citation>
    <scope>NUCLEOTIDE SEQUENCE [LARGE SCALE GENOMIC DNA]</scope>
    <source>
        <strain evidence="2">CCM 7469</strain>
    </source>
</reference>
<dbReference type="EMBL" id="FNDS01000011">
    <property type="protein sequence ID" value="SDI54474.1"/>
    <property type="molecule type" value="Genomic_DNA"/>
</dbReference>
<evidence type="ECO:0000313" key="2">
    <source>
        <dbReference type="Proteomes" id="UP000199636"/>
    </source>
</evidence>
<accession>A0A1G8LFK1</accession>